<sequence length="76" mass="7736">MEDHEHPVLRGAHVQLEVAVATVHGAAESGQRVLPGGVRPAVGEGQRPASAGGKGVRQVGRQEGALHASTLTVSRG</sequence>
<proteinExistence type="predicted"/>
<gene>
    <name evidence="2" type="ORF">ACFFX0_17455</name>
</gene>
<comment type="caution">
    <text evidence="2">The sequence shown here is derived from an EMBL/GenBank/DDBJ whole genome shotgun (WGS) entry which is preliminary data.</text>
</comment>
<organism evidence="2 3">
    <name type="scientific">Citricoccus parietis</name>
    <dbReference type="NCBI Taxonomy" id="592307"/>
    <lineage>
        <taxon>Bacteria</taxon>
        <taxon>Bacillati</taxon>
        <taxon>Actinomycetota</taxon>
        <taxon>Actinomycetes</taxon>
        <taxon>Micrococcales</taxon>
        <taxon>Micrococcaceae</taxon>
        <taxon>Citricoccus</taxon>
    </lineage>
</organism>
<name>A0ABV5G2K4_9MICC</name>
<keyword evidence="3" id="KW-1185">Reference proteome</keyword>
<evidence type="ECO:0000313" key="3">
    <source>
        <dbReference type="Proteomes" id="UP001589575"/>
    </source>
</evidence>
<reference evidence="2 3" key="1">
    <citation type="submission" date="2024-09" db="EMBL/GenBank/DDBJ databases">
        <authorList>
            <person name="Sun Q."/>
            <person name="Mori K."/>
        </authorList>
    </citation>
    <scope>NUCLEOTIDE SEQUENCE [LARGE SCALE GENOMIC DNA]</scope>
    <source>
        <strain evidence="2 3">CCM 7609</strain>
    </source>
</reference>
<accession>A0ABV5G2K4</accession>
<evidence type="ECO:0000313" key="2">
    <source>
        <dbReference type="EMBL" id="MFB9072889.1"/>
    </source>
</evidence>
<dbReference type="EMBL" id="JBHMFI010000001">
    <property type="protein sequence ID" value="MFB9072889.1"/>
    <property type="molecule type" value="Genomic_DNA"/>
</dbReference>
<evidence type="ECO:0000256" key="1">
    <source>
        <dbReference type="SAM" id="MobiDB-lite"/>
    </source>
</evidence>
<protein>
    <submittedName>
        <fullName evidence="2">Uncharacterized protein</fullName>
    </submittedName>
</protein>
<dbReference type="Proteomes" id="UP001589575">
    <property type="component" value="Unassembled WGS sequence"/>
</dbReference>
<feature type="region of interest" description="Disordered" evidence="1">
    <location>
        <begin position="28"/>
        <end position="76"/>
    </location>
</feature>